<comment type="subcellular location">
    <subcellularLocation>
        <location evidence="1">Membrane</location>
    </subcellularLocation>
    <subcellularLocation>
        <location evidence="2">Secreted</location>
    </subcellularLocation>
</comment>
<dbReference type="SUPFAM" id="SSF51120">
    <property type="entry name" value="beta-Roll"/>
    <property type="match status" value="5"/>
</dbReference>
<comment type="caution">
    <text evidence="9">The sequence shown here is derived from an EMBL/GenBank/DDBJ whole genome shotgun (WGS) entry which is preliminary data.</text>
</comment>
<dbReference type="InterPro" id="IPR018511">
    <property type="entry name" value="Hemolysin-typ_Ca-bd_CS"/>
</dbReference>
<dbReference type="PRINTS" id="PR00313">
    <property type="entry name" value="CABNDNGRPT"/>
</dbReference>
<keyword evidence="7" id="KW-0472">Membrane</keyword>
<evidence type="ECO:0000256" key="6">
    <source>
        <dbReference type="ARBA" id="ARBA00023026"/>
    </source>
</evidence>
<dbReference type="EMBL" id="PVTD01000001">
    <property type="protein sequence ID" value="PRY26839.1"/>
    <property type="molecule type" value="Genomic_DNA"/>
</dbReference>
<reference evidence="9 10" key="1">
    <citation type="submission" date="2018-03" db="EMBL/GenBank/DDBJ databases">
        <title>Genomic Encyclopedia of Archaeal and Bacterial Type Strains, Phase II (KMG-II): from individual species to whole genera.</title>
        <authorList>
            <person name="Goeker M."/>
        </authorList>
    </citation>
    <scope>NUCLEOTIDE SEQUENCE [LARGE SCALE GENOMIC DNA]</scope>
    <source>
        <strain evidence="9 10">DSM 29328</strain>
    </source>
</reference>
<dbReference type="InterPro" id="IPR001343">
    <property type="entry name" value="Hemolysn_Ca-bd"/>
</dbReference>
<evidence type="ECO:0000256" key="1">
    <source>
        <dbReference type="ARBA" id="ARBA00004370"/>
    </source>
</evidence>
<evidence type="ECO:0000256" key="3">
    <source>
        <dbReference type="ARBA" id="ARBA00022525"/>
    </source>
</evidence>
<name>A0A2T0S080_9RHOB</name>
<dbReference type="Gene3D" id="3.20.20.80">
    <property type="entry name" value="Glycosidases"/>
    <property type="match status" value="1"/>
</dbReference>
<evidence type="ECO:0000256" key="8">
    <source>
        <dbReference type="SAM" id="MobiDB-lite"/>
    </source>
</evidence>
<keyword evidence="6" id="KW-0843">Virulence</keyword>
<dbReference type="GO" id="GO:0005509">
    <property type="term" value="F:calcium ion binding"/>
    <property type="evidence" value="ECO:0007669"/>
    <property type="project" value="InterPro"/>
</dbReference>
<dbReference type="PANTHER" id="PTHR38340">
    <property type="entry name" value="S-LAYER PROTEIN"/>
    <property type="match status" value="1"/>
</dbReference>
<evidence type="ECO:0000256" key="5">
    <source>
        <dbReference type="ARBA" id="ARBA00022737"/>
    </source>
</evidence>
<feature type="compositionally biased region" description="Gly residues" evidence="8">
    <location>
        <begin position="568"/>
        <end position="581"/>
    </location>
</feature>
<dbReference type="InterPro" id="IPR017853">
    <property type="entry name" value="GH"/>
</dbReference>
<dbReference type="Pfam" id="PF00353">
    <property type="entry name" value="HemolysinCabind"/>
    <property type="match status" value="7"/>
</dbReference>
<dbReference type="GO" id="GO:0005576">
    <property type="term" value="C:extracellular region"/>
    <property type="evidence" value="ECO:0007669"/>
    <property type="project" value="UniProtKB-SubCell"/>
</dbReference>
<keyword evidence="5" id="KW-0677">Repeat</keyword>
<dbReference type="PRINTS" id="PR01488">
    <property type="entry name" value="RTXTOXINA"/>
</dbReference>
<dbReference type="RefSeq" id="WP_146136633.1">
    <property type="nucleotide sequence ID" value="NZ_PVTD01000001.1"/>
</dbReference>
<dbReference type="PANTHER" id="PTHR38340:SF1">
    <property type="entry name" value="S-LAYER PROTEIN"/>
    <property type="match status" value="1"/>
</dbReference>
<dbReference type="InterPro" id="IPR003995">
    <property type="entry name" value="RTX_toxin_determinant-A"/>
</dbReference>
<evidence type="ECO:0000256" key="7">
    <source>
        <dbReference type="ARBA" id="ARBA00023136"/>
    </source>
</evidence>
<dbReference type="PROSITE" id="PS00330">
    <property type="entry name" value="HEMOLYSIN_CALCIUM"/>
    <property type="match status" value="8"/>
</dbReference>
<feature type="compositionally biased region" description="Polar residues" evidence="8">
    <location>
        <begin position="542"/>
        <end position="552"/>
    </location>
</feature>
<organism evidence="9 10">
    <name type="scientific">Aliiruegeria haliotis</name>
    <dbReference type="NCBI Taxonomy" id="1280846"/>
    <lineage>
        <taxon>Bacteria</taxon>
        <taxon>Pseudomonadati</taxon>
        <taxon>Pseudomonadota</taxon>
        <taxon>Alphaproteobacteria</taxon>
        <taxon>Rhodobacterales</taxon>
        <taxon>Roseobacteraceae</taxon>
        <taxon>Aliiruegeria</taxon>
    </lineage>
</organism>
<protein>
    <submittedName>
        <fullName evidence="9">Ca2+-binding RTX toxin-like protein</fullName>
    </submittedName>
</protein>
<dbReference type="GO" id="GO:0090729">
    <property type="term" value="F:toxin activity"/>
    <property type="evidence" value="ECO:0007669"/>
    <property type="project" value="UniProtKB-KW"/>
</dbReference>
<evidence type="ECO:0000256" key="4">
    <source>
        <dbReference type="ARBA" id="ARBA00022656"/>
    </source>
</evidence>
<keyword evidence="10" id="KW-1185">Reference proteome</keyword>
<evidence type="ECO:0000313" key="9">
    <source>
        <dbReference type="EMBL" id="PRY26839.1"/>
    </source>
</evidence>
<proteinExistence type="predicted"/>
<dbReference type="InterPro" id="IPR011049">
    <property type="entry name" value="Serralysin-like_metalloprot_C"/>
</dbReference>
<dbReference type="AlphaFoldDB" id="A0A2T0S080"/>
<feature type="region of interest" description="Disordered" evidence="8">
    <location>
        <begin position="536"/>
        <end position="606"/>
    </location>
</feature>
<accession>A0A2T0S080</accession>
<sequence>MVVQVAFSSSQSRMGKVGTDMFGGNFLIDRDRMGQGTYDDAVRALNLSNLRYPGGSITEWYFDINDPDKARVWAPERGEYRDLLPLSDFLSQSASLGVGVNLVIPTGALLGNGAIGLRQPLGSAYADVKRYVSDVLAGKYGDADITTIEIGNEYWLSGEMTDDEYAAVASVVAEAAQAAIDDHRASGAAPEGWVEPEIAVQVGQYGAFSTEPGIAQNETIMASLSNGAAQAIDAVVVHYYTWGSYAELENFEYFFDRLDTWEYNGRFEGIEYHVTEWNAANGRSAEQGLKQASTLVWMFSEMVAQGVDAAYVWPVQQNTLNKLTGNEGDPVLSIAGETFRLLSESVAGKTLVRHEDLGDAGDVFVYEKGAETVVFVNSRKAQTEAFTLDLKALGVAGQFYWTTELGSDGKPGDAFAQPVLTISAGVPNAAASATFDIGAYGVLRITFLDAGQDGAAVDRPDVYDGSAGRDVIRGSAAGDVLQGLGGADEITGGVGRDRLNGGDGNDRIHAGNQADVIVGGAGNDVVHGGRGADVAHLGEGNDTYNESLQSGPTGADTAYGGAGHDRLNGGGGADVLNGGSGADRLSGGRGADRLEGEAGNDLLQGNDGGDRLFGGAGDDVIHGGGGNDRIRAGSGDDLVRAGYGRDVVDLGTGDDTFLGSAEDGRRGIDVVYGGAGNDTLTAYGGADRLFGEDGHDKLAGGTGDDRLDGGRGGDEIWGGDGDDTLLGRGGNDNLRGGAGADVLRGHDGRDVLRGDAGDDHILGNAGVDVLDGWTGNDILSGGDGDDWLVGGDGRDVLDGGAGADVFVFDRADGVDRILAFTEADRIRITSGAENLGDLKITRQDDGATIRFAETTIEIDMLAANLGSSDFTFA</sequence>
<dbReference type="SUPFAM" id="SSF51445">
    <property type="entry name" value="(Trans)glycosidases"/>
    <property type="match status" value="1"/>
</dbReference>
<dbReference type="Proteomes" id="UP000239480">
    <property type="component" value="Unassembled WGS sequence"/>
</dbReference>
<dbReference type="InterPro" id="IPR050557">
    <property type="entry name" value="RTX_toxin/Mannuronan_C5-epim"/>
</dbReference>
<gene>
    <name evidence="9" type="ORF">CLV78_101943</name>
</gene>
<evidence type="ECO:0000256" key="2">
    <source>
        <dbReference type="ARBA" id="ARBA00004613"/>
    </source>
</evidence>
<feature type="compositionally biased region" description="Basic and acidic residues" evidence="8">
    <location>
        <begin position="694"/>
        <end position="714"/>
    </location>
</feature>
<dbReference type="Gene3D" id="2.150.10.10">
    <property type="entry name" value="Serralysin-like metalloprotease, C-terminal"/>
    <property type="match status" value="6"/>
</dbReference>
<evidence type="ECO:0000313" key="10">
    <source>
        <dbReference type="Proteomes" id="UP000239480"/>
    </source>
</evidence>
<dbReference type="GO" id="GO:0016020">
    <property type="term" value="C:membrane"/>
    <property type="evidence" value="ECO:0007669"/>
    <property type="project" value="UniProtKB-SubCell"/>
</dbReference>
<feature type="region of interest" description="Disordered" evidence="8">
    <location>
        <begin position="694"/>
        <end position="723"/>
    </location>
</feature>
<keyword evidence="3" id="KW-0964">Secreted</keyword>
<keyword evidence="4" id="KW-0800">Toxin</keyword>